<keyword evidence="1" id="KW-0812">Transmembrane</keyword>
<gene>
    <name evidence="2" type="ORF">EYE40_07245</name>
</gene>
<dbReference type="Proteomes" id="UP000294194">
    <property type="component" value="Unassembled WGS sequence"/>
</dbReference>
<name>A0A4V2JEX1_9MICO</name>
<dbReference type="AlphaFoldDB" id="A0A4V2JEX1"/>
<proteinExistence type="predicted"/>
<sequence>MSFQSDRDDARRRAGTPSTLGVRWRPLWYLLLALGLTAFAALIVWFSLLMATIAERGIRGDLNDDQPATLAVWIVGTTLFGWIITLLGPGMLAQTAYAWTFFWRSLQPAFSGEQISADLRYAYRLYLFIPIRRSRWTDFWAVVDRAAWAPNVRIVFAALMVGALLMVALTQFGGLQGTTFFALLVLAWVAGLGLVLAVLGSGVSAQLRKS</sequence>
<feature type="transmembrane region" description="Helical" evidence="1">
    <location>
        <begin position="154"/>
        <end position="174"/>
    </location>
</feature>
<accession>A0A4V2JEX1</accession>
<keyword evidence="3" id="KW-1185">Reference proteome</keyword>
<keyword evidence="1" id="KW-0472">Membrane</keyword>
<dbReference type="RefSeq" id="WP_130981320.1">
    <property type="nucleotide sequence ID" value="NZ_SISG01000001.1"/>
</dbReference>
<keyword evidence="1" id="KW-1133">Transmembrane helix</keyword>
<comment type="caution">
    <text evidence="2">The sequence shown here is derived from an EMBL/GenBank/DDBJ whole genome shotgun (WGS) entry which is preliminary data.</text>
</comment>
<evidence type="ECO:0000313" key="2">
    <source>
        <dbReference type="EMBL" id="TBN57209.1"/>
    </source>
</evidence>
<reference evidence="3" key="1">
    <citation type="submission" date="2019-02" db="EMBL/GenBank/DDBJ databases">
        <title>Glaciihabitans arcticus sp. nov., a psychrotolerant bacterium isolated from polar soil.</title>
        <authorList>
            <person name="Dahal R.H."/>
        </authorList>
    </citation>
    <scope>NUCLEOTIDE SEQUENCE [LARGE SCALE GENOMIC DNA]</scope>
    <source>
        <strain evidence="3">RP-3-7</strain>
    </source>
</reference>
<feature type="transmembrane region" description="Helical" evidence="1">
    <location>
        <begin position="27"/>
        <end position="48"/>
    </location>
</feature>
<evidence type="ECO:0000313" key="3">
    <source>
        <dbReference type="Proteomes" id="UP000294194"/>
    </source>
</evidence>
<dbReference type="EMBL" id="SISG01000001">
    <property type="protein sequence ID" value="TBN57209.1"/>
    <property type="molecule type" value="Genomic_DNA"/>
</dbReference>
<protein>
    <submittedName>
        <fullName evidence="2">Uncharacterized protein</fullName>
    </submittedName>
</protein>
<evidence type="ECO:0000256" key="1">
    <source>
        <dbReference type="SAM" id="Phobius"/>
    </source>
</evidence>
<organism evidence="2 3">
    <name type="scientific">Glaciihabitans arcticus</name>
    <dbReference type="NCBI Taxonomy" id="2668039"/>
    <lineage>
        <taxon>Bacteria</taxon>
        <taxon>Bacillati</taxon>
        <taxon>Actinomycetota</taxon>
        <taxon>Actinomycetes</taxon>
        <taxon>Micrococcales</taxon>
        <taxon>Microbacteriaceae</taxon>
        <taxon>Glaciihabitans</taxon>
    </lineage>
</organism>
<feature type="transmembrane region" description="Helical" evidence="1">
    <location>
        <begin position="68"/>
        <end position="87"/>
    </location>
</feature>
<feature type="transmembrane region" description="Helical" evidence="1">
    <location>
        <begin position="180"/>
        <end position="200"/>
    </location>
</feature>